<keyword evidence="1" id="KW-0812">Transmembrane</keyword>
<comment type="caution">
    <text evidence="2">The sequence shown here is derived from an EMBL/GenBank/DDBJ whole genome shotgun (WGS) entry which is preliminary data.</text>
</comment>
<protein>
    <submittedName>
        <fullName evidence="2">Uncharacterized protein</fullName>
    </submittedName>
</protein>
<evidence type="ECO:0000313" key="3">
    <source>
        <dbReference type="Proteomes" id="UP001595921"/>
    </source>
</evidence>
<keyword evidence="1" id="KW-1133">Transmembrane helix</keyword>
<dbReference type="EMBL" id="JBHSDS010000001">
    <property type="protein sequence ID" value="MFC4356488.1"/>
    <property type="molecule type" value="Genomic_DNA"/>
</dbReference>
<keyword evidence="3" id="KW-1185">Reference proteome</keyword>
<proteinExistence type="predicted"/>
<name>A0ABD5P6M9_9EURY</name>
<reference evidence="2 3" key="1">
    <citation type="journal article" date="2019" name="Int. J. Syst. Evol. Microbiol.">
        <title>The Global Catalogue of Microorganisms (GCM) 10K type strain sequencing project: providing services to taxonomists for standard genome sequencing and annotation.</title>
        <authorList>
            <consortium name="The Broad Institute Genomics Platform"/>
            <consortium name="The Broad Institute Genome Sequencing Center for Infectious Disease"/>
            <person name="Wu L."/>
            <person name="Ma J."/>
        </authorList>
    </citation>
    <scope>NUCLEOTIDE SEQUENCE [LARGE SCALE GENOMIC DNA]</scope>
    <source>
        <strain evidence="2 3">CGMCC 1.12553</strain>
    </source>
</reference>
<dbReference type="AlphaFoldDB" id="A0ABD5P6M9"/>
<evidence type="ECO:0000256" key="1">
    <source>
        <dbReference type="SAM" id="Phobius"/>
    </source>
</evidence>
<dbReference type="RefSeq" id="WP_267624841.1">
    <property type="nucleotide sequence ID" value="NZ_JAODIW010000010.1"/>
</dbReference>
<sequence>MTSERSLVTHDPGRDAVTALSVLAVAVTAAYATGVLPGASAVSSFARLASVTGLFVVAALALWAVSLLDR</sequence>
<feature type="transmembrane region" description="Helical" evidence="1">
    <location>
        <begin position="48"/>
        <end position="68"/>
    </location>
</feature>
<dbReference type="Proteomes" id="UP001595921">
    <property type="component" value="Unassembled WGS sequence"/>
</dbReference>
<accession>A0ABD5P6M9</accession>
<gene>
    <name evidence="2" type="ORF">ACFO0N_00830</name>
</gene>
<organism evidence="2 3">
    <name type="scientific">Halobium salinum</name>
    <dbReference type="NCBI Taxonomy" id="1364940"/>
    <lineage>
        <taxon>Archaea</taxon>
        <taxon>Methanobacteriati</taxon>
        <taxon>Methanobacteriota</taxon>
        <taxon>Stenosarchaea group</taxon>
        <taxon>Halobacteria</taxon>
        <taxon>Halobacteriales</taxon>
        <taxon>Haloferacaceae</taxon>
        <taxon>Halobium</taxon>
    </lineage>
</organism>
<evidence type="ECO:0000313" key="2">
    <source>
        <dbReference type="EMBL" id="MFC4356488.1"/>
    </source>
</evidence>
<keyword evidence="1" id="KW-0472">Membrane</keyword>